<comment type="caution">
    <text evidence="2">The sequence shown here is derived from an EMBL/GenBank/DDBJ whole genome shotgun (WGS) entry which is preliminary data.</text>
</comment>
<dbReference type="EMBL" id="LAZR01048714">
    <property type="protein sequence ID" value="KKK91306.1"/>
    <property type="molecule type" value="Genomic_DNA"/>
</dbReference>
<dbReference type="Pfam" id="PF02620">
    <property type="entry name" value="YceD"/>
    <property type="match status" value="1"/>
</dbReference>
<organism evidence="2">
    <name type="scientific">marine sediment metagenome</name>
    <dbReference type="NCBI Taxonomy" id="412755"/>
    <lineage>
        <taxon>unclassified sequences</taxon>
        <taxon>metagenomes</taxon>
        <taxon>ecological metagenomes</taxon>
    </lineage>
</organism>
<gene>
    <name evidence="2" type="ORF">LCGC14_2714270</name>
</gene>
<evidence type="ECO:0008006" key="3">
    <source>
        <dbReference type="Google" id="ProtNLM"/>
    </source>
</evidence>
<name>A0A0F9C3R7_9ZZZZ</name>
<protein>
    <recommendedName>
        <fullName evidence="3">DUF177 domain-containing protein</fullName>
    </recommendedName>
</protein>
<feature type="region of interest" description="Disordered" evidence="1">
    <location>
        <begin position="139"/>
        <end position="181"/>
    </location>
</feature>
<sequence>MTDSQQPTPIRLGEGAARREHHFDIAPDAPARDAIAAQLGILGLRKLRFAGQLVPRGRRDWSLEAALGATVVQECGVTLAPVTTRLDEKVQRRYQAEVEDQDLSGEIEMPEDDTIEPLVPTLDLVEVMTEALALALPPFPRAEGAEQDAQVFTEPGKTPMRDEDARPFANLANLRDSLKKD</sequence>
<proteinExistence type="predicted"/>
<dbReference type="InterPro" id="IPR003772">
    <property type="entry name" value="YceD"/>
</dbReference>
<accession>A0A0F9C3R7</accession>
<reference evidence="2" key="1">
    <citation type="journal article" date="2015" name="Nature">
        <title>Complex archaea that bridge the gap between prokaryotes and eukaryotes.</title>
        <authorList>
            <person name="Spang A."/>
            <person name="Saw J.H."/>
            <person name="Jorgensen S.L."/>
            <person name="Zaremba-Niedzwiedzka K."/>
            <person name="Martijn J."/>
            <person name="Lind A.E."/>
            <person name="van Eijk R."/>
            <person name="Schleper C."/>
            <person name="Guy L."/>
            <person name="Ettema T.J."/>
        </authorList>
    </citation>
    <scope>NUCLEOTIDE SEQUENCE</scope>
</reference>
<evidence type="ECO:0000313" key="2">
    <source>
        <dbReference type="EMBL" id="KKK91306.1"/>
    </source>
</evidence>
<evidence type="ECO:0000256" key="1">
    <source>
        <dbReference type="SAM" id="MobiDB-lite"/>
    </source>
</evidence>
<dbReference type="AlphaFoldDB" id="A0A0F9C3R7"/>